<dbReference type="GeneID" id="63686178"/>
<dbReference type="SUPFAM" id="SSF50249">
    <property type="entry name" value="Nucleic acid-binding proteins"/>
    <property type="match status" value="1"/>
</dbReference>
<organism evidence="2 3">
    <name type="scientific">Dacryopinax primogenitus (strain DJM 731)</name>
    <name type="common">Brown rot fungus</name>
    <dbReference type="NCBI Taxonomy" id="1858805"/>
    <lineage>
        <taxon>Eukaryota</taxon>
        <taxon>Fungi</taxon>
        <taxon>Dikarya</taxon>
        <taxon>Basidiomycota</taxon>
        <taxon>Agaricomycotina</taxon>
        <taxon>Dacrymycetes</taxon>
        <taxon>Dacrymycetales</taxon>
        <taxon>Dacrymycetaceae</taxon>
        <taxon>Dacryopinax</taxon>
    </lineage>
</organism>
<dbReference type="InterPro" id="IPR013955">
    <property type="entry name" value="Rep_factor-A_C"/>
</dbReference>
<sequence length="500" mass="56823">MTTFHPLMDPTHPLMPNTLFMMAMTQLEHYSAMLQVLQIEQVLDQHTNWPVQPADWLIYMADADALLAVIPCRRMLAELRSGNLKVLLVLDVFLFKQGFLPGSTNGLIDYVQRFEWQVVGWEGWSEHLQNLPLVHPSFLIMQISVHSAEEGKLIWKKHPRMELVDNIAELLNFFFSFSCLNMVEHLDIGELVDIMVLIDRMGGLFKSGVLAGAKATKGHQPVPSSTRCELWVMDNSLTCMHIVLWDHAVHSFEAAPGCMLVVKSAAISYLNGPCLKTDVAHTKVLTKYNNVATQALLFWYHHQGSKDKKKWQMIMGTYSSNGHADHQYIKAMETHMIKWATEKNLGKLSCATFLVEANILLGTMCKDYIYLGCSFKSCNKIPMLDWRNADGSYSCQQCGANVPTLGPKYHLNFKVMDGTKECWCHAFSSASAHLLGVDAGTMLVWRESNQRALWQMYERNIGEPNMHKWRVTVVAEHAKAEGFGDKINWVVIHFKKMEMA</sequence>
<evidence type="ECO:0000259" key="1">
    <source>
        <dbReference type="Pfam" id="PF08646"/>
    </source>
</evidence>
<accession>M5G1P6</accession>
<dbReference type="STRING" id="1858805.M5G1P6"/>
<gene>
    <name evidence="2" type="ORF">DACRYDRAFT_15525</name>
</gene>
<dbReference type="EMBL" id="JH795862">
    <property type="protein sequence ID" value="EJU02135.1"/>
    <property type="molecule type" value="Genomic_DNA"/>
</dbReference>
<evidence type="ECO:0000313" key="3">
    <source>
        <dbReference type="Proteomes" id="UP000030653"/>
    </source>
</evidence>
<dbReference type="Proteomes" id="UP000030653">
    <property type="component" value="Unassembled WGS sequence"/>
</dbReference>
<protein>
    <recommendedName>
        <fullName evidence="1">Replication factor A C-terminal domain-containing protein</fullName>
    </recommendedName>
</protein>
<dbReference type="InterPro" id="IPR012340">
    <property type="entry name" value="NA-bd_OB-fold"/>
</dbReference>
<proteinExistence type="predicted"/>
<evidence type="ECO:0000313" key="2">
    <source>
        <dbReference type="EMBL" id="EJU02135.1"/>
    </source>
</evidence>
<keyword evidence="3" id="KW-1185">Reference proteome</keyword>
<reference evidence="2 3" key="1">
    <citation type="journal article" date="2012" name="Science">
        <title>The Paleozoic origin of enzymatic lignin decomposition reconstructed from 31 fungal genomes.</title>
        <authorList>
            <person name="Floudas D."/>
            <person name="Binder M."/>
            <person name="Riley R."/>
            <person name="Barry K."/>
            <person name="Blanchette R.A."/>
            <person name="Henrissat B."/>
            <person name="Martinez A.T."/>
            <person name="Otillar R."/>
            <person name="Spatafora J.W."/>
            <person name="Yadav J.S."/>
            <person name="Aerts A."/>
            <person name="Benoit I."/>
            <person name="Boyd A."/>
            <person name="Carlson A."/>
            <person name="Copeland A."/>
            <person name="Coutinho P.M."/>
            <person name="de Vries R.P."/>
            <person name="Ferreira P."/>
            <person name="Findley K."/>
            <person name="Foster B."/>
            <person name="Gaskell J."/>
            <person name="Glotzer D."/>
            <person name="Gorecki P."/>
            <person name="Heitman J."/>
            <person name="Hesse C."/>
            <person name="Hori C."/>
            <person name="Igarashi K."/>
            <person name="Jurgens J.A."/>
            <person name="Kallen N."/>
            <person name="Kersten P."/>
            <person name="Kohler A."/>
            <person name="Kuees U."/>
            <person name="Kumar T.K.A."/>
            <person name="Kuo A."/>
            <person name="LaButti K."/>
            <person name="Larrondo L.F."/>
            <person name="Lindquist E."/>
            <person name="Ling A."/>
            <person name="Lombard V."/>
            <person name="Lucas S."/>
            <person name="Lundell T."/>
            <person name="Martin R."/>
            <person name="McLaughlin D.J."/>
            <person name="Morgenstern I."/>
            <person name="Morin E."/>
            <person name="Murat C."/>
            <person name="Nagy L.G."/>
            <person name="Nolan M."/>
            <person name="Ohm R.A."/>
            <person name="Patyshakuliyeva A."/>
            <person name="Rokas A."/>
            <person name="Ruiz-Duenas F.J."/>
            <person name="Sabat G."/>
            <person name="Salamov A."/>
            <person name="Samejima M."/>
            <person name="Schmutz J."/>
            <person name="Slot J.C."/>
            <person name="St John F."/>
            <person name="Stenlid J."/>
            <person name="Sun H."/>
            <person name="Sun S."/>
            <person name="Syed K."/>
            <person name="Tsang A."/>
            <person name="Wiebenga A."/>
            <person name="Young D."/>
            <person name="Pisabarro A."/>
            <person name="Eastwood D.C."/>
            <person name="Martin F."/>
            <person name="Cullen D."/>
            <person name="Grigoriev I.V."/>
            <person name="Hibbett D.S."/>
        </authorList>
    </citation>
    <scope>NUCLEOTIDE SEQUENCE [LARGE SCALE GENOMIC DNA]</scope>
    <source>
        <strain evidence="2 3">DJM-731 SS1</strain>
    </source>
</reference>
<dbReference type="Pfam" id="PF08646">
    <property type="entry name" value="Rep_fac-A_C"/>
    <property type="match status" value="1"/>
</dbReference>
<dbReference type="AlphaFoldDB" id="M5G1P6"/>
<dbReference type="Gene3D" id="2.40.50.140">
    <property type="entry name" value="Nucleic acid-binding proteins"/>
    <property type="match status" value="2"/>
</dbReference>
<dbReference type="RefSeq" id="XP_040629032.1">
    <property type="nucleotide sequence ID" value="XM_040771116.1"/>
</dbReference>
<feature type="domain" description="Replication factor A C-terminal" evidence="1">
    <location>
        <begin position="367"/>
        <end position="471"/>
    </location>
</feature>
<name>M5G1P6_DACPD</name>
<dbReference type="OrthoDB" id="10045553at2759"/>
<dbReference type="HOGENOM" id="CLU_545144_0_0_1"/>